<dbReference type="PANTHER" id="PTHR34384">
    <property type="entry name" value="L-2,3-DIAMINOPROPANOATE--CITRATE LIGASE"/>
    <property type="match status" value="1"/>
</dbReference>
<gene>
    <name evidence="6" type="ORF">BG844_04260</name>
</gene>
<sequence length="570" mass="59577">MGVVPTPDSDRTRLELGTLRPGLVAAYDRALPRARAEILGRLLGALHREPLPGVAARAPGTVTLADGRVLTHPAGAATPFATPAAGLTCRLADGGRAPGAKPAGQAAGDRTPDGRSPEQAAGDRAPGETPSEQTDRDRAPGDRPARPDDRSAPGEITDPAALIRALGWATGLHDEIANSVANLALAYADPPPATAAPLLATAPPLADVEQLVLDGHPLHPCCRTRAGMDVADVLAYGPEHRPTLRLRRLRVPADRWYGDGPPILLAHPWQAAHLRERHTWLRDDGETGPVRPLMSLRTVATGTEHVKTAVDVQMTSAVRTVSPAAVHNGPRLSALLRDVTAGLPLTVLAEYGAGAVLVDGRPDRHLAHLHRAAPRLDPGETAVPLAALAAADPYDGRPLLMHAAADPYAWWHDLTRLLFPPLLAVLDRGVALEAHGQNTLVVLHHGRPARIVYRDLGGVRVSPARLRAAGFDPPPLEGDLPCDDPAVLRTKLAAALGTVAGQLVAVLEGGGADPVKLWASAAAALASAGTVDAAAMLRAPLPVKATTAMRLAADPLDDLWTYLDNPMAAS</sequence>
<evidence type="ECO:0000259" key="5">
    <source>
        <dbReference type="Pfam" id="PF06276"/>
    </source>
</evidence>
<dbReference type="Pfam" id="PF04183">
    <property type="entry name" value="IucA_IucC"/>
    <property type="match status" value="2"/>
</dbReference>
<dbReference type="RefSeq" id="WP_071803418.1">
    <property type="nucleotide sequence ID" value="NZ_MEIA01000017.1"/>
</dbReference>
<accession>A0A1K0GVN9</accession>
<dbReference type="Gene3D" id="6.10.250.3370">
    <property type="match status" value="1"/>
</dbReference>
<dbReference type="Gene3D" id="1.10.510.40">
    <property type="match status" value="1"/>
</dbReference>
<feature type="domain" description="Aerobactin siderophore biosynthesis IucA/IucC N-terminal" evidence="4">
    <location>
        <begin position="206"/>
        <end position="255"/>
    </location>
</feature>
<reference evidence="6 7" key="1">
    <citation type="submission" date="2016-09" db="EMBL/GenBank/DDBJ databases">
        <title>Couchioplanes caeruleus draft genome sequence.</title>
        <authorList>
            <person name="Sheehan J."/>
            <person name="Caffrey P."/>
        </authorList>
    </citation>
    <scope>NUCLEOTIDE SEQUENCE [LARGE SCALE GENOMIC DNA]</scope>
    <source>
        <strain evidence="6 7">DSM 43634</strain>
    </source>
</reference>
<proteinExistence type="inferred from homology"/>
<name>A0A1K0GVN9_9ACTN</name>
<evidence type="ECO:0000256" key="2">
    <source>
        <dbReference type="ARBA" id="ARBA00007832"/>
    </source>
</evidence>
<dbReference type="GO" id="GO:0016881">
    <property type="term" value="F:acid-amino acid ligase activity"/>
    <property type="evidence" value="ECO:0007669"/>
    <property type="project" value="UniProtKB-ARBA"/>
</dbReference>
<feature type="domain" description="Aerobactin siderophore biosynthesis IucA/IucC N-terminal" evidence="4">
    <location>
        <begin position="263"/>
        <end position="389"/>
    </location>
</feature>
<dbReference type="EMBL" id="MEIA01000017">
    <property type="protein sequence ID" value="OJF15452.1"/>
    <property type="molecule type" value="Genomic_DNA"/>
</dbReference>
<feature type="region of interest" description="Disordered" evidence="3">
    <location>
        <begin position="93"/>
        <end position="158"/>
    </location>
</feature>
<dbReference type="GO" id="GO:0019290">
    <property type="term" value="P:siderophore biosynthetic process"/>
    <property type="evidence" value="ECO:0007669"/>
    <property type="project" value="InterPro"/>
</dbReference>
<dbReference type="InterPro" id="IPR037455">
    <property type="entry name" value="LucA/IucC-like"/>
</dbReference>
<dbReference type="AlphaFoldDB" id="A0A1K0GVN9"/>
<evidence type="ECO:0000313" key="6">
    <source>
        <dbReference type="EMBL" id="OJF15452.1"/>
    </source>
</evidence>
<evidence type="ECO:0000313" key="7">
    <source>
        <dbReference type="Proteomes" id="UP000182486"/>
    </source>
</evidence>
<feature type="compositionally biased region" description="Basic and acidic residues" evidence="3">
    <location>
        <begin position="133"/>
        <end position="152"/>
    </location>
</feature>
<organism evidence="6 7">
    <name type="scientific">Couchioplanes caeruleus subsp. caeruleus</name>
    <dbReference type="NCBI Taxonomy" id="56427"/>
    <lineage>
        <taxon>Bacteria</taxon>
        <taxon>Bacillati</taxon>
        <taxon>Actinomycetota</taxon>
        <taxon>Actinomycetes</taxon>
        <taxon>Micromonosporales</taxon>
        <taxon>Micromonosporaceae</taxon>
        <taxon>Couchioplanes</taxon>
    </lineage>
</organism>
<dbReference type="Proteomes" id="UP000182486">
    <property type="component" value="Unassembled WGS sequence"/>
</dbReference>
<feature type="domain" description="Aerobactin siderophore biosynthesis IucA/IucC-like C-terminal" evidence="5">
    <location>
        <begin position="409"/>
        <end position="528"/>
    </location>
</feature>
<comment type="similarity">
    <text evidence="2">Belongs to the IucA/IucC family.</text>
</comment>
<dbReference type="PANTHER" id="PTHR34384:SF5">
    <property type="entry name" value="L-2,3-DIAMINOPROPANOATE--CITRATE LIGASE"/>
    <property type="match status" value="1"/>
</dbReference>
<keyword evidence="7" id="KW-1185">Reference proteome</keyword>
<dbReference type="Pfam" id="PF06276">
    <property type="entry name" value="FhuF"/>
    <property type="match status" value="1"/>
</dbReference>
<protein>
    <submittedName>
        <fullName evidence="6">IucA/IucC family protein</fullName>
    </submittedName>
</protein>
<comment type="caution">
    <text evidence="6">The sequence shown here is derived from an EMBL/GenBank/DDBJ whole genome shotgun (WGS) entry which is preliminary data.</text>
</comment>
<feature type="compositionally biased region" description="Low complexity" evidence="3">
    <location>
        <begin position="93"/>
        <end position="109"/>
    </location>
</feature>
<dbReference type="InterPro" id="IPR007310">
    <property type="entry name" value="Aerobactin_biosyn_IucA/IucC_N"/>
</dbReference>
<comment type="pathway">
    <text evidence="1">Siderophore biosynthesis.</text>
</comment>
<dbReference type="InterPro" id="IPR022770">
    <property type="entry name" value="IucA/IucC-like_C"/>
</dbReference>
<evidence type="ECO:0000256" key="1">
    <source>
        <dbReference type="ARBA" id="ARBA00004924"/>
    </source>
</evidence>
<evidence type="ECO:0000256" key="3">
    <source>
        <dbReference type="SAM" id="MobiDB-lite"/>
    </source>
</evidence>
<evidence type="ECO:0000259" key="4">
    <source>
        <dbReference type="Pfam" id="PF04183"/>
    </source>
</evidence>